<evidence type="ECO:0000313" key="3">
    <source>
        <dbReference type="Proteomes" id="UP000321129"/>
    </source>
</evidence>
<accession>A0A5C6UKL3</accession>
<proteinExistence type="predicted"/>
<dbReference type="PRINTS" id="PR00411">
    <property type="entry name" value="PNDRDTASEI"/>
</dbReference>
<keyword evidence="3" id="KW-1185">Reference proteome</keyword>
<dbReference type="Proteomes" id="UP000321129">
    <property type="component" value="Unassembled WGS sequence"/>
</dbReference>
<dbReference type="SUPFAM" id="SSF51905">
    <property type="entry name" value="FAD/NAD(P)-binding domain"/>
    <property type="match status" value="1"/>
</dbReference>
<dbReference type="PANTHER" id="PTHR42685">
    <property type="entry name" value="GERANYLGERANYL DIPHOSPHATE REDUCTASE"/>
    <property type="match status" value="1"/>
</dbReference>
<sequence>MSADPVTIIGGGPAGSAAAIGLARAGSEVHLVERQRAIGDAICGGFLSWRTLQQLEALGIDSDALGGQRVTRLALFAGDRVAHSRLPHAAMGVSRHRLDTLMLDRAAACGARIQLGVKVRGIGDDGQVDCGEAGMLRANALILASGKHELPGARRTMPEAIADDPVLGLRVRADPSAGFAALVGDGIELHLFDRGYAGIVRQEDGGGNICMAVRKSLLTQAGGSPAALLAMLGAANPQLGERLAHVADLSATDAIAAVPYGFIAQSTEPGRLRVGDQAAVIPSLAGEGIGIALASARDAVAALLRGGAGAASDYQGDFARRAALPMRVAGAAWRAAESPGLARLGIGAARWFPALPRLIARTTRIV</sequence>
<dbReference type="OrthoDB" id="5652862at2"/>
<protein>
    <submittedName>
        <fullName evidence="2">FAD-dependent oxidoreductase</fullName>
    </submittedName>
</protein>
<dbReference type="Gene3D" id="3.50.50.60">
    <property type="entry name" value="FAD/NAD(P)-binding domain"/>
    <property type="match status" value="1"/>
</dbReference>
<dbReference type="InterPro" id="IPR050407">
    <property type="entry name" value="Geranylgeranyl_reductase"/>
</dbReference>
<dbReference type="RefSeq" id="WP_147121263.1">
    <property type="nucleotide sequence ID" value="NZ_VOPY01000001.1"/>
</dbReference>
<evidence type="ECO:0000259" key="1">
    <source>
        <dbReference type="Pfam" id="PF01494"/>
    </source>
</evidence>
<feature type="domain" description="FAD-binding" evidence="1">
    <location>
        <begin position="5"/>
        <end position="127"/>
    </location>
</feature>
<dbReference type="PANTHER" id="PTHR42685:SF22">
    <property type="entry name" value="CONDITIONED MEDIUM FACTOR RECEPTOR 1"/>
    <property type="match status" value="1"/>
</dbReference>
<dbReference type="Pfam" id="PF01494">
    <property type="entry name" value="FAD_binding_3"/>
    <property type="match status" value="1"/>
</dbReference>
<evidence type="ECO:0000313" key="2">
    <source>
        <dbReference type="EMBL" id="TXC73427.1"/>
    </source>
</evidence>
<dbReference type="InterPro" id="IPR002938">
    <property type="entry name" value="FAD-bd"/>
</dbReference>
<gene>
    <name evidence="2" type="ORF">FSZ31_01310</name>
</gene>
<name>A0A5C6UKL3_9SPHN</name>
<dbReference type="GO" id="GO:0071949">
    <property type="term" value="F:FAD binding"/>
    <property type="evidence" value="ECO:0007669"/>
    <property type="project" value="InterPro"/>
</dbReference>
<organism evidence="2 3">
    <name type="scientific">Flavisphingopyxis soli</name>
    <dbReference type="NCBI Taxonomy" id="2601267"/>
    <lineage>
        <taxon>Bacteria</taxon>
        <taxon>Pseudomonadati</taxon>
        <taxon>Pseudomonadota</taxon>
        <taxon>Alphaproteobacteria</taxon>
        <taxon>Sphingomonadales</taxon>
        <taxon>Sphingopyxidaceae</taxon>
        <taxon>Flavisphingopyxis</taxon>
    </lineage>
</organism>
<comment type="caution">
    <text evidence="2">The sequence shown here is derived from an EMBL/GenBank/DDBJ whole genome shotgun (WGS) entry which is preliminary data.</text>
</comment>
<dbReference type="AlphaFoldDB" id="A0A5C6UKL3"/>
<dbReference type="EMBL" id="VOPY01000001">
    <property type="protein sequence ID" value="TXC73427.1"/>
    <property type="molecule type" value="Genomic_DNA"/>
</dbReference>
<reference evidence="2 3" key="1">
    <citation type="submission" date="2019-08" db="EMBL/GenBank/DDBJ databases">
        <title>Sphingorhabdus soil sp. nov., isolated from arctic soil.</title>
        <authorList>
            <person name="Liu Y."/>
        </authorList>
    </citation>
    <scope>NUCLEOTIDE SEQUENCE [LARGE SCALE GENOMIC DNA]</scope>
    <source>
        <strain evidence="2 3">D-2Q-5-6</strain>
    </source>
</reference>
<dbReference type="InterPro" id="IPR036188">
    <property type="entry name" value="FAD/NAD-bd_sf"/>
</dbReference>